<dbReference type="EMBL" id="JANBUY010000107">
    <property type="protein sequence ID" value="KAJ2863889.1"/>
    <property type="molecule type" value="Genomic_DNA"/>
</dbReference>
<dbReference type="Gene3D" id="3.30.70.330">
    <property type="match status" value="1"/>
</dbReference>
<proteinExistence type="predicted"/>
<accession>A0A9W8IHD5</accession>
<dbReference type="InterPro" id="IPR000504">
    <property type="entry name" value="RRM_dom"/>
</dbReference>
<dbReference type="AlphaFoldDB" id="A0A9W8IHD5"/>
<dbReference type="PROSITE" id="PS50102">
    <property type="entry name" value="RRM"/>
    <property type="match status" value="1"/>
</dbReference>
<evidence type="ECO:0000259" key="2">
    <source>
        <dbReference type="PROSITE" id="PS50102"/>
    </source>
</evidence>
<evidence type="ECO:0000313" key="4">
    <source>
        <dbReference type="Proteomes" id="UP001140074"/>
    </source>
</evidence>
<dbReference type="SUPFAM" id="SSF54928">
    <property type="entry name" value="RNA-binding domain, RBD"/>
    <property type="match status" value="1"/>
</dbReference>
<evidence type="ECO:0000256" key="1">
    <source>
        <dbReference type="PROSITE-ProRule" id="PRU00176"/>
    </source>
</evidence>
<comment type="caution">
    <text evidence="3">The sequence shown here is derived from an EMBL/GenBank/DDBJ whole genome shotgun (WGS) entry which is preliminary data.</text>
</comment>
<dbReference type="Pfam" id="PF00076">
    <property type="entry name" value="RRM_1"/>
    <property type="match status" value="1"/>
</dbReference>
<dbReference type="Proteomes" id="UP001140074">
    <property type="component" value="Unassembled WGS sequence"/>
</dbReference>
<keyword evidence="4" id="KW-1185">Reference proteome</keyword>
<gene>
    <name evidence="3" type="ORF">GGH94_003295</name>
</gene>
<dbReference type="InterPro" id="IPR035979">
    <property type="entry name" value="RBD_domain_sf"/>
</dbReference>
<organism evidence="3 4">
    <name type="scientific">Coemansia aciculifera</name>
    <dbReference type="NCBI Taxonomy" id="417176"/>
    <lineage>
        <taxon>Eukaryota</taxon>
        <taxon>Fungi</taxon>
        <taxon>Fungi incertae sedis</taxon>
        <taxon>Zoopagomycota</taxon>
        <taxon>Kickxellomycotina</taxon>
        <taxon>Kickxellomycetes</taxon>
        <taxon>Kickxellales</taxon>
        <taxon>Kickxellaceae</taxon>
        <taxon>Coemansia</taxon>
    </lineage>
</organism>
<protein>
    <recommendedName>
        <fullName evidence="2">RRM domain-containing protein</fullName>
    </recommendedName>
</protein>
<keyword evidence="1" id="KW-0694">RNA-binding</keyword>
<sequence>MTLFVGHLVERINEKALRELFSPFGTIANIDRKGTYAFIRNTQRESLTKQIIWALYCELSFRIESAAKMDHRPETRYLGFRHSQHNWNIYSEFSHLNLGICLSRTTAKDIKPWLLGHTAGLTLDRHVCERIHLCALQPTLSSIKSTLKADVAQARIGLAETICIPPTHDPPVARQPNDPNRLGRS</sequence>
<dbReference type="InterPro" id="IPR012677">
    <property type="entry name" value="Nucleotide-bd_a/b_plait_sf"/>
</dbReference>
<evidence type="ECO:0000313" key="3">
    <source>
        <dbReference type="EMBL" id="KAJ2863889.1"/>
    </source>
</evidence>
<reference evidence="3" key="1">
    <citation type="submission" date="2022-07" db="EMBL/GenBank/DDBJ databases">
        <title>Phylogenomic reconstructions and comparative analyses of Kickxellomycotina fungi.</title>
        <authorList>
            <person name="Reynolds N.K."/>
            <person name="Stajich J.E."/>
            <person name="Barry K."/>
            <person name="Grigoriev I.V."/>
            <person name="Crous P."/>
            <person name="Smith M.E."/>
        </authorList>
    </citation>
    <scope>NUCLEOTIDE SEQUENCE</scope>
    <source>
        <strain evidence="3">RSA 476</strain>
    </source>
</reference>
<dbReference type="GO" id="GO:0003723">
    <property type="term" value="F:RNA binding"/>
    <property type="evidence" value="ECO:0007669"/>
    <property type="project" value="UniProtKB-UniRule"/>
</dbReference>
<feature type="domain" description="RRM" evidence="2">
    <location>
        <begin position="1"/>
        <end position="68"/>
    </location>
</feature>
<name>A0A9W8IHD5_9FUNG</name>